<evidence type="ECO:0000313" key="4">
    <source>
        <dbReference type="EMBL" id="AHF76589.1"/>
    </source>
</evidence>
<dbReference type="InterPro" id="IPR045336">
    <property type="entry name" value="MmgE_PrpD_N"/>
</dbReference>
<dbReference type="GO" id="GO:0016829">
    <property type="term" value="F:lyase activity"/>
    <property type="evidence" value="ECO:0007669"/>
    <property type="project" value="InterPro"/>
</dbReference>
<dbReference type="Pfam" id="PF03972">
    <property type="entry name" value="MmgE_PrpD_N"/>
    <property type="match status" value="1"/>
</dbReference>
<evidence type="ECO:0000256" key="1">
    <source>
        <dbReference type="ARBA" id="ARBA00006174"/>
    </source>
</evidence>
<organism evidence="4 5">
    <name type="scientific">Sodalis praecaptivus</name>
    <dbReference type="NCBI Taxonomy" id="1239307"/>
    <lineage>
        <taxon>Bacteria</taxon>
        <taxon>Pseudomonadati</taxon>
        <taxon>Pseudomonadota</taxon>
        <taxon>Gammaproteobacteria</taxon>
        <taxon>Enterobacterales</taxon>
        <taxon>Bruguierivoracaceae</taxon>
        <taxon>Sodalis</taxon>
    </lineage>
</organism>
<dbReference type="InterPro" id="IPR042188">
    <property type="entry name" value="MmgE/PrpD_sf_2"/>
</dbReference>
<dbReference type="InterPro" id="IPR042183">
    <property type="entry name" value="MmgE/PrpD_sf_1"/>
</dbReference>
<protein>
    <submittedName>
        <fullName evidence="4">MmgE/PrpD family protein</fullName>
    </submittedName>
</protein>
<dbReference type="InterPro" id="IPR045337">
    <property type="entry name" value="MmgE_PrpD_C"/>
</dbReference>
<dbReference type="EMBL" id="CP006569">
    <property type="protein sequence ID" value="AHF76589.1"/>
    <property type="molecule type" value="Genomic_DNA"/>
</dbReference>
<dbReference type="SUPFAM" id="SSF103378">
    <property type="entry name" value="2-methylcitrate dehydratase PrpD"/>
    <property type="match status" value="1"/>
</dbReference>
<comment type="similarity">
    <text evidence="1">Belongs to the PrpD family.</text>
</comment>
<evidence type="ECO:0000259" key="3">
    <source>
        <dbReference type="Pfam" id="PF19305"/>
    </source>
</evidence>
<dbReference type="Gene3D" id="3.30.1330.120">
    <property type="entry name" value="2-methylcitrate dehydratase PrpD"/>
    <property type="match status" value="1"/>
</dbReference>
<dbReference type="Proteomes" id="UP000019028">
    <property type="component" value="Chromosome"/>
</dbReference>
<evidence type="ECO:0000313" key="5">
    <source>
        <dbReference type="Proteomes" id="UP000019028"/>
    </source>
</evidence>
<dbReference type="InterPro" id="IPR036148">
    <property type="entry name" value="MmgE/PrpD_sf"/>
</dbReference>
<dbReference type="Gene3D" id="1.10.4100.10">
    <property type="entry name" value="2-methylcitrate dehydratase PrpD"/>
    <property type="match status" value="1"/>
</dbReference>
<dbReference type="AlphaFoldDB" id="W0HS34"/>
<dbReference type="HOGENOM" id="CLU_026574_1_1_6"/>
<dbReference type="InterPro" id="IPR005656">
    <property type="entry name" value="MmgE_PrpD"/>
</dbReference>
<accession>W0HS34</accession>
<keyword evidence="5" id="KW-1185">Reference proteome</keyword>
<feature type="domain" description="MmgE/PrpD N-terminal" evidence="2">
    <location>
        <begin position="11"/>
        <end position="248"/>
    </location>
</feature>
<dbReference type="RefSeq" id="WP_025421723.1">
    <property type="nucleotide sequence ID" value="NZ_CP006569.1"/>
</dbReference>
<feature type="domain" description="MmgE/PrpD C-terminal" evidence="3">
    <location>
        <begin position="273"/>
        <end position="425"/>
    </location>
</feature>
<sequence>MESQWPSCGRTLATRLAALDYEQLPASVVDNVKLFTLDTFGVIAASARAPGMDALMAALTEWESGGCATLLLNGRQVNPVSAALANGAAAHSLDFDDQHDPARVHAFCVILPTVLAAAQAHGHVSGKTALTALAVGVELFCRLGLTCYNSLGKGWHPTTALGCISAAAAAAKVFGLDAEQTLNAMGLAYVQMSGTTQFIADGVLAKRVGPGFAARSGLQAAQLARHGITGPARFLEGKAGLFTLYERGEVSPEILLDGWGERWHLLDLSMKPWPCCRCTHTAIQLALALRAEGIRPEHIESGVIALGQVNHQIVGAPFLQQHPTPTVHAQFNAAYAFAAALTDGQVGIDSFTPQQVRRDATAWASRLRCEVAADFPATAVPPARVRLQMTDGATREITSLTMKGAPDDPLSTEEVLTKFRANLAHGWRTPSARVGVLEKVLLSLEQQDSMTLVMSLFVACQPGGQSS</sequence>
<proteinExistence type="inferred from homology"/>
<dbReference type="KEGG" id="sod:Sant_1531"/>
<dbReference type="OrthoDB" id="9791416at2"/>
<name>W0HS34_9GAMM</name>
<reference evidence="4 5" key="1">
    <citation type="journal article" date="2014" name="Genome Biol. Evol.">
        <title>Genome degeneration and adaptation in a nascent stage of symbiosis.</title>
        <authorList>
            <person name="Oakeson K.F."/>
            <person name="Gil R."/>
            <person name="Clayton A.L."/>
            <person name="Dunn D.M."/>
            <person name="von Niederhausern A.C."/>
            <person name="Hamil C."/>
            <person name="Aoyagi A."/>
            <person name="Duval B."/>
            <person name="Baca A."/>
            <person name="Silva F.J."/>
            <person name="Vallier A."/>
            <person name="Jackson D.G."/>
            <person name="Latorre A."/>
            <person name="Weiss R.B."/>
            <person name="Heddi A."/>
            <person name="Moya A."/>
            <person name="Dale C."/>
        </authorList>
    </citation>
    <scope>NUCLEOTIDE SEQUENCE [LARGE SCALE GENOMIC DNA]</scope>
    <source>
        <strain evidence="4 5">HS1</strain>
    </source>
</reference>
<dbReference type="Pfam" id="PF19305">
    <property type="entry name" value="MmgE_PrpD_C"/>
    <property type="match status" value="1"/>
</dbReference>
<dbReference type="PANTHER" id="PTHR16943:SF8">
    <property type="entry name" value="2-METHYLCITRATE DEHYDRATASE"/>
    <property type="match status" value="1"/>
</dbReference>
<evidence type="ECO:0000259" key="2">
    <source>
        <dbReference type="Pfam" id="PF03972"/>
    </source>
</evidence>
<dbReference type="PANTHER" id="PTHR16943">
    <property type="entry name" value="2-METHYLCITRATE DEHYDRATASE-RELATED"/>
    <property type="match status" value="1"/>
</dbReference>
<dbReference type="PATRIC" id="fig|1239307.3.peg.1663"/>
<gene>
    <name evidence="4" type="ORF">Sant_1531</name>
</gene>